<feature type="domain" description="YknX-like C-terminal permuted SH3-like" evidence="4">
    <location>
        <begin position="280"/>
        <end position="346"/>
    </location>
</feature>
<dbReference type="Pfam" id="PF25989">
    <property type="entry name" value="YknX_C"/>
    <property type="match status" value="1"/>
</dbReference>
<dbReference type="Proteomes" id="UP000238730">
    <property type="component" value="Unassembled WGS sequence"/>
</dbReference>
<dbReference type="Gene3D" id="2.40.50.100">
    <property type="match status" value="1"/>
</dbReference>
<reference evidence="5 6" key="1">
    <citation type="submission" date="2016-12" db="EMBL/GenBank/DDBJ databases">
        <title>Diversity of luminous bacteria.</title>
        <authorList>
            <person name="Yoshizawa S."/>
            <person name="Kogure K."/>
        </authorList>
    </citation>
    <scope>NUCLEOTIDE SEQUENCE [LARGE SCALE GENOMIC DNA]</scope>
    <source>
        <strain evidence="5 6">LC1-200</strain>
    </source>
</reference>
<dbReference type="PANTHER" id="PTHR30469">
    <property type="entry name" value="MULTIDRUG RESISTANCE PROTEIN MDTA"/>
    <property type="match status" value="1"/>
</dbReference>
<dbReference type="FunFam" id="2.40.30.170:FF:000010">
    <property type="entry name" value="Efflux RND transporter periplasmic adaptor subunit"/>
    <property type="match status" value="1"/>
</dbReference>
<name>A0A2S7VVX8_PHOAN</name>
<dbReference type="InterPro" id="IPR058792">
    <property type="entry name" value="Beta-barrel_RND_2"/>
</dbReference>
<dbReference type="RefSeq" id="WP_105059654.1">
    <property type="nucleotide sequence ID" value="NZ_MSCJ01000001.1"/>
</dbReference>
<evidence type="ECO:0000313" key="5">
    <source>
        <dbReference type="EMBL" id="PQJ66251.1"/>
    </source>
</evidence>
<comment type="caution">
    <text evidence="5">The sequence shown here is derived from an EMBL/GenBank/DDBJ whole genome shotgun (WGS) entry which is preliminary data.</text>
</comment>
<dbReference type="AlphaFoldDB" id="A0A2S7VVX8"/>
<protein>
    <submittedName>
        <fullName evidence="5">Efflux transporter periplasmic adaptor subunit</fullName>
    </submittedName>
</protein>
<dbReference type="PANTHER" id="PTHR30469:SF13">
    <property type="entry name" value="HAE1 FAMILY EFFLUX PUMP MFP COMPONENT"/>
    <property type="match status" value="1"/>
</dbReference>
<dbReference type="InterPro" id="IPR058637">
    <property type="entry name" value="YknX-like_C"/>
</dbReference>
<dbReference type="SUPFAM" id="SSF111369">
    <property type="entry name" value="HlyD-like secretion proteins"/>
    <property type="match status" value="1"/>
</dbReference>
<comment type="similarity">
    <text evidence="1">Belongs to the membrane fusion protein (MFP) (TC 8.A.1) family.</text>
</comment>
<dbReference type="EMBL" id="MSCJ01000001">
    <property type="protein sequence ID" value="PQJ66251.1"/>
    <property type="molecule type" value="Genomic_DNA"/>
</dbReference>
<dbReference type="GO" id="GO:1990281">
    <property type="term" value="C:efflux pump complex"/>
    <property type="evidence" value="ECO:0007669"/>
    <property type="project" value="TreeGrafter"/>
</dbReference>
<evidence type="ECO:0000259" key="4">
    <source>
        <dbReference type="Pfam" id="PF25989"/>
    </source>
</evidence>
<dbReference type="InterPro" id="IPR058625">
    <property type="entry name" value="MdtA-like_BSH"/>
</dbReference>
<dbReference type="Gene3D" id="1.10.287.470">
    <property type="entry name" value="Helix hairpin bin"/>
    <property type="match status" value="1"/>
</dbReference>
<dbReference type="Gene3D" id="2.40.420.20">
    <property type="match status" value="1"/>
</dbReference>
<evidence type="ECO:0000256" key="1">
    <source>
        <dbReference type="ARBA" id="ARBA00009477"/>
    </source>
</evidence>
<feature type="domain" description="CusB-like beta-barrel" evidence="3">
    <location>
        <begin position="201"/>
        <end position="269"/>
    </location>
</feature>
<dbReference type="InterPro" id="IPR006143">
    <property type="entry name" value="RND_pump_MFP"/>
</dbReference>
<dbReference type="Pfam" id="PF25954">
    <property type="entry name" value="Beta-barrel_RND_2"/>
    <property type="match status" value="1"/>
</dbReference>
<dbReference type="NCBIfam" id="TIGR01730">
    <property type="entry name" value="RND_mfp"/>
    <property type="match status" value="1"/>
</dbReference>
<dbReference type="Gene3D" id="2.40.30.170">
    <property type="match status" value="1"/>
</dbReference>
<dbReference type="Pfam" id="PF25917">
    <property type="entry name" value="BSH_RND"/>
    <property type="match status" value="1"/>
</dbReference>
<dbReference type="OrthoDB" id="9806939at2"/>
<feature type="domain" description="Multidrug resistance protein MdtA-like barrel-sandwich hybrid" evidence="2">
    <location>
        <begin position="68"/>
        <end position="186"/>
    </location>
</feature>
<proteinExistence type="inferred from homology"/>
<gene>
    <name evidence="5" type="ORF">BTO08_01875</name>
</gene>
<dbReference type="GO" id="GO:0015562">
    <property type="term" value="F:efflux transmembrane transporter activity"/>
    <property type="evidence" value="ECO:0007669"/>
    <property type="project" value="TreeGrafter"/>
</dbReference>
<accession>A0A2S7VVX8</accession>
<evidence type="ECO:0000313" key="6">
    <source>
        <dbReference type="Proteomes" id="UP000238730"/>
    </source>
</evidence>
<sequence length="361" mass="39500">MKKMAVAILVTAVLSGGYFYFQGTSHAAQEKKGARSSRVVSVTTGTVSSMPIAQSLSLTGKLQAEHSVNIAAETSAQIKNIEVKPNQRVQKGTLLIQLNDDKAKAAFDEALAYFNDEQRKLNEFKRLVKRGAITQTEIDAQTTSVNIAQARLKAARAELNDHMIRAPFNGTVGLFDFSQGHRVAEGVELLTFDDLSTMRLDIPVPEQYLSHLIPGMKVIATSQAWPDRVFNGEVQAIDSRVQTDSLNIKVRVVFDNKDNALKPGMLLAADIGFVPQPKAVIPVQAIEYSGTKRFIYLVDDKQKVHRTEVDLGARIDNTVVVNKGVEIGDRIVVQGLVNMRDGIKVSDITTKKSDSQHGASS</sequence>
<organism evidence="5 6">
    <name type="scientific">Photobacterium angustum</name>
    <dbReference type="NCBI Taxonomy" id="661"/>
    <lineage>
        <taxon>Bacteria</taxon>
        <taxon>Pseudomonadati</taxon>
        <taxon>Pseudomonadota</taxon>
        <taxon>Gammaproteobacteria</taxon>
        <taxon>Vibrionales</taxon>
        <taxon>Vibrionaceae</taxon>
        <taxon>Photobacterium</taxon>
    </lineage>
</organism>
<evidence type="ECO:0000259" key="2">
    <source>
        <dbReference type="Pfam" id="PF25917"/>
    </source>
</evidence>
<evidence type="ECO:0000259" key="3">
    <source>
        <dbReference type="Pfam" id="PF25954"/>
    </source>
</evidence>